<keyword evidence="4" id="KW-1185">Reference proteome</keyword>
<organism evidence="2 5">
    <name type="scientific">Pediococcus parvulus</name>
    <dbReference type="NCBI Taxonomy" id="54062"/>
    <lineage>
        <taxon>Bacteria</taxon>
        <taxon>Bacillati</taxon>
        <taxon>Bacillota</taxon>
        <taxon>Bacilli</taxon>
        <taxon>Lactobacillales</taxon>
        <taxon>Lactobacillaceae</taxon>
        <taxon>Pediococcus</taxon>
    </lineage>
</organism>
<dbReference type="InterPro" id="IPR016040">
    <property type="entry name" value="NAD(P)-bd_dom"/>
</dbReference>
<dbReference type="Pfam" id="PF13460">
    <property type="entry name" value="NAD_binding_10"/>
    <property type="match status" value="1"/>
</dbReference>
<dbReference type="EMBL" id="WERX01000003">
    <property type="protein sequence ID" value="MDV7693587.1"/>
    <property type="molecule type" value="Genomic_DNA"/>
</dbReference>
<name>A0AAP5TAD6_9LACO</name>
<gene>
    <name evidence="3" type="ORF">A7K95_08405</name>
    <name evidence="2" type="ORF">GA842_01575</name>
</gene>
<evidence type="ECO:0000313" key="4">
    <source>
        <dbReference type="Proteomes" id="UP000077280"/>
    </source>
</evidence>
<dbReference type="EMBL" id="LXND01000060">
    <property type="protein sequence ID" value="OAD63708.1"/>
    <property type="molecule type" value="Genomic_DNA"/>
</dbReference>
<reference evidence="3 4" key="1">
    <citation type="submission" date="2016-05" db="EMBL/GenBank/DDBJ databases">
        <title>Draft genome sequence of Pediococcus parvulus 2.6, a probiotic beta-glucan producer strain.</title>
        <authorList>
            <person name="Mohedano M.L."/>
            <person name="Perez-Ramos A."/>
            <person name="Duenas M.T."/>
            <person name="Lamontanara A."/>
            <person name="Orru L."/>
            <person name="Spano G."/>
            <person name="Capozzi V."/>
            <person name="Lopez P."/>
        </authorList>
    </citation>
    <scope>NUCLEOTIDE SEQUENCE [LARGE SCALE GENOMIC DNA]</scope>
    <source>
        <strain evidence="3 4">2.6</strain>
    </source>
</reference>
<dbReference type="SUPFAM" id="SSF51735">
    <property type="entry name" value="NAD(P)-binding Rossmann-fold domains"/>
    <property type="match status" value="1"/>
</dbReference>
<protein>
    <submittedName>
        <fullName evidence="2">NAD(P)H-binding protein</fullName>
    </submittedName>
</protein>
<dbReference type="Proteomes" id="UP001275867">
    <property type="component" value="Unassembled WGS sequence"/>
</dbReference>
<dbReference type="AlphaFoldDB" id="A0AAP5TAD6"/>
<evidence type="ECO:0000313" key="3">
    <source>
        <dbReference type="EMBL" id="OAD63708.1"/>
    </source>
</evidence>
<dbReference type="Proteomes" id="UP000077280">
    <property type="component" value="Unassembled WGS sequence"/>
</dbReference>
<sequence length="201" mass="22278">MKQVLVMGVGDRVGQAFFEACQGEKNNELQFNFIEEEGNIPAGFQNVQVVDLQDAEQLTAHLTPADILVINVSGWDVDYVLDAVMDAIEAHRIKLEKIIFRSVAGVNAEYPIKNIQTVTHDQEEFVKQQQYAGKLVDESEIPYTILRPTNVLDSTDLSYRLVDEGTTMDSAKNVGAKAVAKVILETVKSDQYKNQSIGICG</sequence>
<evidence type="ECO:0000259" key="1">
    <source>
        <dbReference type="Pfam" id="PF13460"/>
    </source>
</evidence>
<reference evidence="2" key="2">
    <citation type="submission" date="2019-10" db="EMBL/GenBank/DDBJ databases">
        <title>Malate fermentation in French cider.</title>
        <authorList>
            <person name="Cousin F.J."/>
            <person name="Medina Fernandez S."/>
            <person name="Misery B."/>
            <person name="Laplace J.-M."/>
            <person name="Cretenet M."/>
        </authorList>
    </citation>
    <scope>NUCLEOTIDE SEQUENCE</scope>
    <source>
        <strain evidence="2">UCMA15901</strain>
    </source>
</reference>
<dbReference type="InterPro" id="IPR036291">
    <property type="entry name" value="NAD(P)-bd_dom_sf"/>
</dbReference>
<proteinExistence type="predicted"/>
<accession>A0AAP5TAD6</accession>
<dbReference type="RefSeq" id="WP_068807146.1">
    <property type="nucleotide sequence ID" value="NZ_CP158977.1"/>
</dbReference>
<evidence type="ECO:0000313" key="5">
    <source>
        <dbReference type="Proteomes" id="UP001275867"/>
    </source>
</evidence>
<feature type="domain" description="NAD(P)-binding" evidence="1">
    <location>
        <begin position="47"/>
        <end position="189"/>
    </location>
</feature>
<comment type="caution">
    <text evidence="2">The sequence shown here is derived from an EMBL/GenBank/DDBJ whole genome shotgun (WGS) entry which is preliminary data.</text>
</comment>
<evidence type="ECO:0000313" key="2">
    <source>
        <dbReference type="EMBL" id="MDV7693587.1"/>
    </source>
</evidence>
<dbReference type="Gene3D" id="3.40.50.720">
    <property type="entry name" value="NAD(P)-binding Rossmann-like Domain"/>
    <property type="match status" value="1"/>
</dbReference>